<organism evidence="2 3">
    <name type="scientific">Streptomyces cuspidosporus</name>
    <dbReference type="NCBI Taxonomy" id="66882"/>
    <lineage>
        <taxon>Bacteria</taxon>
        <taxon>Bacillati</taxon>
        <taxon>Actinomycetota</taxon>
        <taxon>Actinomycetes</taxon>
        <taxon>Kitasatosporales</taxon>
        <taxon>Streptomycetaceae</taxon>
        <taxon>Streptomyces</taxon>
    </lineage>
</organism>
<evidence type="ECO:0000313" key="3">
    <source>
        <dbReference type="Proteomes" id="UP001500253"/>
    </source>
</evidence>
<protein>
    <submittedName>
        <fullName evidence="2">Uncharacterized protein</fullName>
    </submittedName>
</protein>
<gene>
    <name evidence="2" type="ORF">GCM10010246_56910</name>
</gene>
<dbReference type="Proteomes" id="UP001500253">
    <property type="component" value="Unassembled WGS sequence"/>
</dbReference>
<feature type="region of interest" description="Disordered" evidence="1">
    <location>
        <begin position="1"/>
        <end position="26"/>
    </location>
</feature>
<accession>A0ABN3GS47</accession>
<evidence type="ECO:0000256" key="1">
    <source>
        <dbReference type="SAM" id="MobiDB-lite"/>
    </source>
</evidence>
<keyword evidence="3" id="KW-1185">Reference proteome</keyword>
<proteinExistence type="predicted"/>
<name>A0ABN3GS47_9ACTN</name>
<sequence length="61" mass="6764">MVLGRGQDLDRDGDETEADGSAPYGAHGYLPEPPWVYQRKHVLAGVPQINHASCVRLSFER</sequence>
<comment type="caution">
    <text evidence="2">The sequence shown here is derived from an EMBL/GenBank/DDBJ whole genome shotgun (WGS) entry which is preliminary data.</text>
</comment>
<evidence type="ECO:0000313" key="2">
    <source>
        <dbReference type="EMBL" id="GAA2359422.1"/>
    </source>
</evidence>
<reference evidence="2 3" key="1">
    <citation type="journal article" date="2019" name="Int. J. Syst. Evol. Microbiol.">
        <title>The Global Catalogue of Microorganisms (GCM) 10K type strain sequencing project: providing services to taxonomists for standard genome sequencing and annotation.</title>
        <authorList>
            <consortium name="The Broad Institute Genomics Platform"/>
            <consortium name="The Broad Institute Genome Sequencing Center for Infectious Disease"/>
            <person name="Wu L."/>
            <person name="Ma J."/>
        </authorList>
    </citation>
    <scope>NUCLEOTIDE SEQUENCE [LARGE SCALE GENOMIC DNA]</scope>
    <source>
        <strain evidence="2 3">JCM 4316</strain>
    </source>
</reference>
<dbReference type="EMBL" id="BAAASD010000029">
    <property type="protein sequence ID" value="GAA2359422.1"/>
    <property type="molecule type" value="Genomic_DNA"/>
</dbReference>